<evidence type="ECO:0000313" key="2">
    <source>
        <dbReference type="EMBL" id="SUV17426.1"/>
    </source>
</evidence>
<accession>A0AAJ4ZWG8</accession>
<sequence length="34" mass="3848">MQFIRTKIIVPIIVIILGFAFLYAVAYIGDTLFS</sequence>
<organism evidence="2 3">
    <name type="scientific">Lysinibacillus sphaericus</name>
    <name type="common">Bacillus sphaericus</name>
    <dbReference type="NCBI Taxonomy" id="1421"/>
    <lineage>
        <taxon>Bacteria</taxon>
        <taxon>Bacillati</taxon>
        <taxon>Bacillota</taxon>
        <taxon>Bacilli</taxon>
        <taxon>Bacillales</taxon>
        <taxon>Bacillaceae</taxon>
        <taxon>Lysinibacillus</taxon>
    </lineage>
</organism>
<name>A0AAJ4ZWG8_LYSSH</name>
<protein>
    <submittedName>
        <fullName evidence="2">Uncharacterized protein</fullName>
    </submittedName>
</protein>
<dbReference type="EMBL" id="UFSZ01000001">
    <property type="protein sequence ID" value="SUV17426.1"/>
    <property type="molecule type" value="Genomic_DNA"/>
</dbReference>
<dbReference type="Proteomes" id="UP000255295">
    <property type="component" value="Unassembled WGS sequence"/>
</dbReference>
<feature type="transmembrane region" description="Helical" evidence="1">
    <location>
        <begin position="9"/>
        <end position="29"/>
    </location>
</feature>
<keyword evidence="1" id="KW-1133">Transmembrane helix</keyword>
<comment type="caution">
    <text evidence="2">The sequence shown here is derived from an EMBL/GenBank/DDBJ whole genome shotgun (WGS) entry which is preliminary data.</text>
</comment>
<keyword evidence="1" id="KW-0472">Membrane</keyword>
<dbReference type="AlphaFoldDB" id="A0AAJ4ZWG8"/>
<proteinExistence type="predicted"/>
<gene>
    <name evidence="2" type="ORF">NCTC10338_02529</name>
</gene>
<evidence type="ECO:0000313" key="3">
    <source>
        <dbReference type="Proteomes" id="UP000255295"/>
    </source>
</evidence>
<keyword evidence="1" id="KW-0812">Transmembrane</keyword>
<reference evidence="2 3" key="1">
    <citation type="submission" date="2018-06" db="EMBL/GenBank/DDBJ databases">
        <authorList>
            <consortium name="Pathogen Informatics"/>
            <person name="Doyle S."/>
        </authorList>
    </citation>
    <scope>NUCLEOTIDE SEQUENCE [LARGE SCALE GENOMIC DNA]</scope>
    <source>
        <strain evidence="2 3">NCTC10338</strain>
    </source>
</reference>
<evidence type="ECO:0000256" key="1">
    <source>
        <dbReference type="SAM" id="Phobius"/>
    </source>
</evidence>